<dbReference type="InterPro" id="IPR016186">
    <property type="entry name" value="C-type_lectin-like/link_sf"/>
</dbReference>
<dbReference type="Ensembl" id="ENSACIT00000023832.1">
    <property type="protein sequence ID" value="ENSACIP00000023221.1"/>
    <property type="gene ID" value="ENSACIG00000018027.1"/>
</dbReference>
<accession>A0A3Q0SJJ2</accession>
<protein>
    <recommendedName>
        <fullName evidence="1">C-type lectin domain-containing protein</fullName>
    </recommendedName>
</protein>
<sequence>LVLTSCFIFLDSCSPCVSLFCKKESIFHFNFRTQRNPEFHLVDKNMSWSDAQKYCRENFLDLATVTNHGENQQVQEKAQKEMAWIGLHRDPNIYWSDGSKHSFTNWASGMNPFGGLSVICAALDGSGRWKMLSCEGPLPFVCYMAFKNIHTP</sequence>
<dbReference type="InterPro" id="IPR001304">
    <property type="entry name" value="C-type_lectin-like"/>
</dbReference>
<reference evidence="2" key="1">
    <citation type="submission" date="2025-08" db="UniProtKB">
        <authorList>
            <consortium name="Ensembl"/>
        </authorList>
    </citation>
    <scope>IDENTIFICATION</scope>
</reference>
<dbReference type="PANTHER" id="PTHR45784:SF3">
    <property type="entry name" value="C-TYPE LECTIN DOMAIN FAMILY 4 MEMBER K-LIKE-RELATED"/>
    <property type="match status" value="1"/>
</dbReference>
<dbReference type="GeneTree" id="ENSGT00940000174504"/>
<proteinExistence type="predicted"/>
<keyword evidence="3" id="KW-1185">Reference proteome</keyword>
<dbReference type="Proteomes" id="UP000261340">
    <property type="component" value="Unplaced"/>
</dbReference>
<feature type="domain" description="C-type lectin" evidence="1">
    <location>
        <begin position="39"/>
        <end position="143"/>
    </location>
</feature>
<dbReference type="SUPFAM" id="SSF56436">
    <property type="entry name" value="C-type lectin-like"/>
    <property type="match status" value="1"/>
</dbReference>
<dbReference type="Gene3D" id="3.10.100.10">
    <property type="entry name" value="Mannose-Binding Protein A, subunit A"/>
    <property type="match status" value="1"/>
</dbReference>
<name>A0A3Q0SJJ2_AMPCI</name>
<dbReference type="PANTHER" id="PTHR45784">
    <property type="entry name" value="C-TYPE LECTIN DOMAIN FAMILY 20 MEMBER A-RELATED"/>
    <property type="match status" value="1"/>
</dbReference>
<dbReference type="PROSITE" id="PS50041">
    <property type="entry name" value="C_TYPE_LECTIN_2"/>
    <property type="match status" value="1"/>
</dbReference>
<dbReference type="InterPro" id="IPR016187">
    <property type="entry name" value="CTDL_fold"/>
</dbReference>
<dbReference type="STRING" id="61819.ENSACIP00000023221"/>
<organism evidence="2 3">
    <name type="scientific">Amphilophus citrinellus</name>
    <name type="common">Midas cichlid</name>
    <name type="synonym">Cichlasoma citrinellum</name>
    <dbReference type="NCBI Taxonomy" id="61819"/>
    <lineage>
        <taxon>Eukaryota</taxon>
        <taxon>Metazoa</taxon>
        <taxon>Chordata</taxon>
        <taxon>Craniata</taxon>
        <taxon>Vertebrata</taxon>
        <taxon>Euteleostomi</taxon>
        <taxon>Actinopterygii</taxon>
        <taxon>Neopterygii</taxon>
        <taxon>Teleostei</taxon>
        <taxon>Neoteleostei</taxon>
        <taxon>Acanthomorphata</taxon>
        <taxon>Ovalentaria</taxon>
        <taxon>Cichlomorphae</taxon>
        <taxon>Cichliformes</taxon>
        <taxon>Cichlidae</taxon>
        <taxon>New World cichlids</taxon>
        <taxon>Cichlasomatinae</taxon>
        <taxon>Heroini</taxon>
        <taxon>Amphilophus</taxon>
    </lineage>
</organism>
<evidence type="ECO:0000313" key="3">
    <source>
        <dbReference type="Proteomes" id="UP000261340"/>
    </source>
</evidence>
<dbReference type="Pfam" id="PF00059">
    <property type="entry name" value="Lectin_C"/>
    <property type="match status" value="1"/>
</dbReference>
<dbReference type="SMART" id="SM00034">
    <property type="entry name" value="CLECT"/>
    <property type="match status" value="1"/>
</dbReference>
<evidence type="ECO:0000313" key="2">
    <source>
        <dbReference type="Ensembl" id="ENSACIP00000023221.1"/>
    </source>
</evidence>
<evidence type="ECO:0000259" key="1">
    <source>
        <dbReference type="PROSITE" id="PS50041"/>
    </source>
</evidence>
<reference evidence="2" key="2">
    <citation type="submission" date="2025-09" db="UniProtKB">
        <authorList>
            <consortium name="Ensembl"/>
        </authorList>
    </citation>
    <scope>IDENTIFICATION</scope>
</reference>
<dbReference type="AlphaFoldDB" id="A0A3Q0SJJ2"/>